<reference evidence="1 2" key="1">
    <citation type="submission" date="2015-01" db="EMBL/GenBank/DDBJ databases">
        <title>Evolution of Trichinella species and genotypes.</title>
        <authorList>
            <person name="Korhonen P.K."/>
            <person name="Edoardo P."/>
            <person name="Giuseppe L.R."/>
            <person name="Gasser R.B."/>
        </authorList>
    </citation>
    <scope>NUCLEOTIDE SEQUENCE [LARGE SCALE GENOMIC DNA]</scope>
    <source>
        <strain evidence="1">ISS417</strain>
    </source>
</reference>
<dbReference type="EMBL" id="JYDJ01000114">
    <property type="protein sequence ID" value="KRX43631.1"/>
    <property type="molecule type" value="Genomic_DNA"/>
</dbReference>
<dbReference type="Proteomes" id="UP000055048">
    <property type="component" value="Unassembled WGS sequence"/>
</dbReference>
<evidence type="ECO:0000313" key="1">
    <source>
        <dbReference type="EMBL" id="KRX43631.1"/>
    </source>
</evidence>
<protein>
    <submittedName>
        <fullName evidence="1">Uncharacterized protein</fullName>
    </submittedName>
</protein>
<gene>
    <name evidence="1" type="ORF">T05_16218</name>
</gene>
<keyword evidence="2" id="KW-1185">Reference proteome</keyword>
<comment type="caution">
    <text evidence="1">The sequence shown here is derived from an EMBL/GenBank/DDBJ whole genome shotgun (WGS) entry which is preliminary data.</text>
</comment>
<organism evidence="1 2">
    <name type="scientific">Trichinella murrelli</name>
    <dbReference type="NCBI Taxonomy" id="144512"/>
    <lineage>
        <taxon>Eukaryota</taxon>
        <taxon>Metazoa</taxon>
        <taxon>Ecdysozoa</taxon>
        <taxon>Nematoda</taxon>
        <taxon>Enoplea</taxon>
        <taxon>Dorylaimia</taxon>
        <taxon>Trichinellida</taxon>
        <taxon>Trichinellidae</taxon>
        <taxon>Trichinella</taxon>
    </lineage>
</organism>
<sequence length="60" mass="7298">MLKRKTNFGNSRNIQIVDLRRHWHHITFILTAALTFQCKTKLITYNTIQNKTIQRNIWKE</sequence>
<name>A0A0V0TX83_9BILA</name>
<accession>A0A0V0TX83</accession>
<dbReference type="AlphaFoldDB" id="A0A0V0TX83"/>
<proteinExistence type="predicted"/>
<evidence type="ECO:0000313" key="2">
    <source>
        <dbReference type="Proteomes" id="UP000055048"/>
    </source>
</evidence>